<feature type="transmembrane region" description="Helical" evidence="6">
    <location>
        <begin position="169"/>
        <end position="186"/>
    </location>
</feature>
<proteinExistence type="predicted"/>
<dbReference type="EMBL" id="WRPP01000003">
    <property type="protein sequence ID" value="MVU79200.1"/>
    <property type="molecule type" value="Genomic_DNA"/>
</dbReference>
<keyword evidence="8" id="KW-1185">Reference proteome</keyword>
<feature type="transmembrane region" description="Helical" evidence="6">
    <location>
        <begin position="135"/>
        <end position="157"/>
    </location>
</feature>
<keyword evidence="3 6" id="KW-1133">Transmembrane helix</keyword>
<dbReference type="SUPFAM" id="SSF158442">
    <property type="entry name" value="DsbB-like"/>
    <property type="match status" value="1"/>
</dbReference>
<feature type="transmembrane region" description="Helical" evidence="6">
    <location>
        <begin position="281"/>
        <end position="301"/>
    </location>
</feature>
<evidence type="ECO:0000256" key="5">
    <source>
        <dbReference type="SAM" id="MobiDB-lite"/>
    </source>
</evidence>
<evidence type="ECO:0000256" key="2">
    <source>
        <dbReference type="ARBA" id="ARBA00022692"/>
    </source>
</evidence>
<dbReference type="Proteomes" id="UP000466794">
    <property type="component" value="Unassembled WGS sequence"/>
</dbReference>
<gene>
    <name evidence="7" type="ORF">GPX89_18360</name>
</gene>
<evidence type="ECO:0000313" key="8">
    <source>
        <dbReference type="Proteomes" id="UP000466794"/>
    </source>
</evidence>
<evidence type="ECO:0000256" key="3">
    <source>
        <dbReference type="ARBA" id="ARBA00022989"/>
    </source>
</evidence>
<dbReference type="GO" id="GO:0016020">
    <property type="term" value="C:membrane"/>
    <property type="evidence" value="ECO:0007669"/>
    <property type="project" value="UniProtKB-SubCell"/>
</dbReference>
<evidence type="ECO:0000256" key="6">
    <source>
        <dbReference type="SAM" id="Phobius"/>
    </source>
</evidence>
<feature type="transmembrane region" description="Helical" evidence="6">
    <location>
        <begin position="198"/>
        <end position="218"/>
    </location>
</feature>
<feature type="region of interest" description="Disordered" evidence="5">
    <location>
        <begin position="1"/>
        <end position="55"/>
    </location>
</feature>
<feature type="compositionally biased region" description="Polar residues" evidence="5">
    <location>
        <begin position="43"/>
        <end position="53"/>
    </location>
</feature>
<reference evidence="7 8" key="1">
    <citation type="submission" date="2019-12" db="EMBL/GenBank/DDBJ databases">
        <title>Nocardia sp. nov. ET3-3 isolated from soil.</title>
        <authorList>
            <person name="Kanchanasin P."/>
            <person name="Tanasupawat S."/>
            <person name="Yuki M."/>
            <person name="Kudo T."/>
        </authorList>
    </citation>
    <scope>NUCLEOTIDE SEQUENCE [LARGE SCALE GENOMIC DNA]</scope>
    <source>
        <strain evidence="7 8">ET3-3</strain>
    </source>
</reference>
<sequence length="334" mass="35441">MSQPLTGSSLGARRHRRPASAGTGPGAEICQHTSRSTEHGVSDSPSIGSTCASGSVRDYGHADTRRFAGHRVSDLETEFSHARSGGLVDCHPPVRRPAEVPHHQRPRTGADVVTATESETTGTGSGGGILGQVQYWLAVIFIVGWTGVVCGGLGVQFGTWDYPCPLCMLQRYFMMLAALGGAYIVRKGMTGTIVRRDYMVGWGLAIVACFGGGFTAWRQTMLHILPGDKGYGGAVLGLHLYVWAFVLFIAAIATIGVVLAFSYETASETIPATGPHRTLGLLAIGFLAVVIVINLVATFFLEGFHPVLPDDPSCYRLLHDLGILHGGCVLPASH</sequence>
<organism evidence="7 8">
    <name type="scientific">Nocardia terrae</name>
    <dbReference type="NCBI Taxonomy" id="2675851"/>
    <lineage>
        <taxon>Bacteria</taxon>
        <taxon>Bacillati</taxon>
        <taxon>Actinomycetota</taxon>
        <taxon>Actinomycetes</taxon>
        <taxon>Mycobacteriales</taxon>
        <taxon>Nocardiaceae</taxon>
        <taxon>Nocardia</taxon>
    </lineage>
</organism>
<feature type="transmembrane region" description="Helical" evidence="6">
    <location>
        <begin position="238"/>
        <end position="261"/>
    </location>
</feature>
<evidence type="ECO:0000256" key="4">
    <source>
        <dbReference type="ARBA" id="ARBA00023136"/>
    </source>
</evidence>
<dbReference type="AlphaFoldDB" id="A0A7K1UXT8"/>
<accession>A0A7K1UXT8</accession>
<evidence type="ECO:0000313" key="7">
    <source>
        <dbReference type="EMBL" id="MVU79200.1"/>
    </source>
</evidence>
<feature type="region of interest" description="Disordered" evidence="5">
    <location>
        <begin position="84"/>
        <end position="112"/>
    </location>
</feature>
<dbReference type="GO" id="GO:0015035">
    <property type="term" value="F:protein-disulfide reductase activity"/>
    <property type="evidence" value="ECO:0007669"/>
    <property type="project" value="InterPro"/>
</dbReference>
<evidence type="ECO:0000256" key="1">
    <source>
        <dbReference type="ARBA" id="ARBA00004141"/>
    </source>
</evidence>
<dbReference type="GO" id="GO:0006457">
    <property type="term" value="P:protein folding"/>
    <property type="evidence" value="ECO:0007669"/>
    <property type="project" value="InterPro"/>
</dbReference>
<dbReference type="InterPro" id="IPR023380">
    <property type="entry name" value="DsbB-like_sf"/>
</dbReference>
<keyword evidence="4 6" id="KW-0472">Membrane</keyword>
<comment type="caution">
    <text evidence="7">The sequence shown here is derived from an EMBL/GenBank/DDBJ whole genome shotgun (WGS) entry which is preliminary data.</text>
</comment>
<protein>
    <submittedName>
        <fullName evidence="7">Disulfide bond formation protein B</fullName>
    </submittedName>
</protein>
<comment type="subcellular location">
    <subcellularLocation>
        <location evidence="1">Membrane</location>
        <topology evidence="1">Multi-pass membrane protein</topology>
    </subcellularLocation>
</comment>
<name>A0A7K1UXT8_9NOCA</name>
<dbReference type="Pfam" id="PF02600">
    <property type="entry name" value="DsbB"/>
    <property type="match status" value="1"/>
</dbReference>
<keyword evidence="2 6" id="KW-0812">Transmembrane</keyword>
<dbReference type="Gene3D" id="1.20.1550.10">
    <property type="entry name" value="DsbB-like"/>
    <property type="match status" value="1"/>
</dbReference>
<dbReference type="InterPro" id="IPR003752">
    <property type="entry name" value="DiS_bond_form_DsbB/BdbC"/>
</dbReference>